<feature type="region of interest" description="Disordered" evidence="1">
    <location>
        <begin position="161"/>
        <end position="182"/>
    </location>
</feature>
<proteinExistence type="predicted"/>
<evidence type="ECO:0000256" key="1">
    <source>
        <dbReference type="SAM" id="MobiDB-lite"/>
    </source>
</evidence>
<evidence type="ECO:0000313" key="3">
    <source>
        <dbReference type="Proteomes" id="UP001498398"/>
    </source>
</evidence>
<feature type="compositionally biased region" description="Basic and acidic residues" evidence="1">
    <location>
        <begin position="254"/>
        <end position="269"/>
    </location>
</feature>
<sequence length="403" mass="44724">MNESANYEVLKSKRREERFTFEDTMGVVTESVVIVVHTRTQGYSNTSESALASAPADRTRSKTQGKPALQSERLDPRINRRKKMIKVLVVEITQTLSRLKAPASSVSRLQVPLSNQVAPVLQPVLDQELEPSASRAPRPKESAKLPGFSVSRLQVHLGNQVAPGQETDTSVPRPNESDNAGARSHCSQYMVFIFAFVSYERSHSVQYTQSSTYSSPSLVLAPFPAALGDHGQLEALEMLDVSYADLDREELEYRKKQSVGKDNEQRRSGEVSSTPQERAVEALREYVVSSMEEDEITDELQALLAEERQQALEEYIPSLLHTQLYNPVPSRSESTPPSTRVQSPTPQEKVVDALRSYVTSAMGVGEITDHLYSLLGIISSEASSHIRYCRACQPDCRRGPGSL</sequence>
<feature type="region of interest" description="Disordered" evidence="1">
    <location>
        <begin position="44"/>
        <end position="75"/>
    </location>
</feature>
<dbReference type="Proteomes" id="UP001498398">
    <property type="component" value="Unassembled WGS sequence"/>
</dbReference>
<gene>
    <name evidence="2" type="ORF">VKT23_008708</name>
</gene>
<comment type="caution">
    <text evidence="2">The sequence shown here is derived from an EMBL/GenBank/DDBJ whole genome shotgun (WGS) entry which is preliminary data.</text>
</comment>
<dbReference type="EMBL" id="JBANRG010000013">
    <property type="protein sequence ID" value="KAK7461534.1"/>
    <property type="molecule type" value="Genomic_DNA"/>
</dbReference>
<name>A0ABR1JJR6_9AGAR</name>
<accession>A0ABR1JJR6</accession>
<reference evidence="2 3" key="1">
    <citation type="submission" date="2024-01" db="EMBL/GenBank/DDBJ databases">
        <title>A draft genome for the cacao thread blight pathogen Marasmiellus scandens.</title>
        <authorList>
            <person name="Baruah I.K."/>
            <person name="Leung J."/>
            <person name="Bukari Y."/>
            <person name="Amoako-Attah I."/>
            <person name="Meinhardt L.W."/>
            <person name="Bailey B.A."/>
            <person name="Cohen S.P."/>
        </authorList>
    </citation>
    <scope>NUCLEOTIDE SEQUENCE [LARGE SCALE GENOMIC DNA]</scope>
    <source>
        <strain evidence="2 3">GH-19</strain>
    </source>
</reference>
<keyword evidence="3" id="KW-1185">Reference proteome</keyword>
<feature type="region of interest" description="Disordered" evidence="1">
    <location>
        <begin position="254"/>
        <end position="277"/>
    </location>
</feature>
<organism evidence="2 3">
    <name type="scientific">Marasmiellus scandens</name>
    <dbReference type="NCBI Taxonomy" id="2682957"/>
    <lineage>
        <taxon>Eukaryota</taxon>
        <taxon>Fungi</taxon>
        <taxon>Dikarya</taxon>
        <taxon>Basidiomycota</taxon>
        <taxon>Agaricomycotina</taxon>
        <taxon>Agaricomycetes</taxon>
        <taxon>Agaricomycetidae</taxon>
        <taxon>Agaricales</taxon>
        <taxon>Marasmiineae</taxon>
        <taxon>Omphalotaceae</taxon>
        <taxon>Marasmiellus</taxon>
    </lineage>
</organism>
<evidence type="ECO:0000313" key="2">
    <source>
        <dbReference type="EMBL" id="KAK7461534.1"/>
    </source>
</evidence>
<protein>
    <submittedName>
        <fullName evidence="2">Uncharacterized protein</fullName>
    </submittedName>
</protein>